<dbReference type="Gene3D" id="4.10.860.120">
    <property type="entry name" value="RNA polymerase II, clamp domain"/>
    <property type="match status" value="1"/>
</dbReference>
<comment type="similarity">
    <text evidence="2 12">Belongs to the RNA polymerase beta' chain family.</text>
</comment>
<dbReference type="InterPro" id="IPR007080">
    <property type="entry name" value="RNA_pol_Rpb1_1"/>
</dbReference>
<dbReference type="Gramene" id="Pp3c14_2730V3.1">
    <property type="protein sequence ID" value="Pp3c14_2730V3.1"/>
    <property type="gene ID" value="Pp3c14_2730"/>
</dbReference>
<organism evidence="15">
    <name type="scientific">Physcomitrium patens</name>
    <name type="common">Spreading-leaved earth moss</name>
    <name type="synonym">Physcomitrella patens</name>
    <dbReference type="NCBI Taxonomy" id="3218"/>
    <lineage>
        <taxon>Eukaryota</taxon>
        <taxon>Viridiplantae</taxon>
        <taxon>Streptophyta</taxon>
        <taxon>Embryophyta</taxon>
        <taxon>Bryophyta</taxon>
        <taxon>Bryophytina</taxon>
        <taxon>Bryopsida</taxon>
        <taxon>Funariidae</taxon>
        <taxon>Funariales</taxon>
        <taxon>Funariaceae</taxon>
        <taxon>Physcomitrium</taxon>
    </lineage>
</organism>
<dbReference type="InterPro" id="IPR007066">
    <property type="entry name" value="RNA_pol_Rpb1_3"/>
</dbReference>
<dbReference type="InterPro" id="IPR007081">
    <property type="entry name" value="RNA_pol_Rpb1_5"/>
</dbReference>
<evidence type="ECO:0000256" key="2">
    <source>
        <dbReference type="ARBA" id="ARBA00006460"/>
    </source>
</evidence>
<accession>A0A2K1JG38</accession>
<dbReference type="InterPro" id="IPR047107">
    <property type="entry name" value="DNA-dir_RNA_pol1_lsu_C"/>
</dbReference>
<comment type="catalytic activity">
    <reaction evidence="11 12">
        <text>RNA(n) + a ribonucleoside 5'-triphosphate = RNA(n+1) + diphosphate</text>
        <dbReference type="Rhea" id="RHEA:21248"/>
        <dbReference type="Rhea" id="RHEA-COMP:14527"/>
        <dbReference type="Rhea" id="RHEA-COMP:17342"/>
        <dbReference type="ChEBI" id="CHEBI:33019"/>
        <dbReference type="ChEBI" id="CHEBI:61557"/>
        <dbReference type="ChEBI" id="CHEBI:140395"/>
        <dbReference type="EC" id="2.7.7.6"/>
    </reaction>
</comment>
<feature type="compositionally biased region" description="Polar residues" evidence="13">
    <location>
        <begin position="1489"/>
        <end position="1499"/>
    </location>
</feature>
<evidence type="ECO:0000313" key="15">
    <source>
        <dbReference type="EMBL" id="PNR40510.1"/>
    </source>
</evidence>
<dbReference type="PANTHER" id="PTHR19376">
    <property type="entry name" value="DNA-DIRECTED RNA POLYMERASE"/>
    <property type="match status" value="1"/>
</dbReference>
<evidence type="ECO:0000256" key="6">
    <source>
        <dbReference type="ARBA" id="ARBA00022723"/>
    </source>
</evidence>
<protein>
    <recommendedName>
        <fullName evidence="12">DNA-directed RNA polymerase subunit</fullName>
        <ecNumber evidence="12">2.7.7.6</ecNumber>
    </recommendedName>
</protein>
<dbReference type="InterPro" id="IPR006592">
    <property type="entry name" value="RNA_pol_N"/>
</dbReference>
<dbReference type="EnsemblPlants" id="Pp3c14_2730V3.1">
    <property type="protein sequence ID" value="Pp3c14_2730V3.1"/>
    <property type="gene ID" value="Pp3c14_2730"/>
</dbReference>
<dbReference type="FunFam" id="2.40.40.20:FF:000019">
    <property type="entry name" value="DNA-directed RNA polymerase II subunit RPB1"/>
    <property type="match status" value="1"/>
</dbReference>
<dbReference type="Gene3D" id="1.10.274.100">
    <property type="entry name" value="RNA polymerase Rpb1, domain 3"/>
    <property type="match status" value="1"/>
</dbReference>
<feature type="compositionally biased region" description="Acidic residues" evidence="13">
    <location>
        <begin position="1385"/>
        <end position="1403"/>
    </location>
</feature>
<keyword evidence="9 12" id="KW-0804">Transcription</keyword>
<evidence type="ECO:0000256" key="5">
    <source>
        <dbReference type="ARBA" id="ARBA00022695"/>
    </source>
</evidence>
<feature type="region of interest" description="Disordered" evidence="13">
    <location>
        <begin position="1350"/>
        <end position="1507"/>
    </location>
</feature>
<evidence type="ECO:0000256" key="12">
    <source>
        <dbReference type="RuleBase" id="RU004279"/>
    </source>
</evidence>
<dbReference type="GO" id="GO:0003677">
    <property type="term" value="F:DNA binding"/>
    <property type="evidence" value="ECO:0007669"/>
    <property type="project" value="InterPro"/>
</dbReference>
<evidence type="ECO:0000313" key="16">
    <source>
        <dbReference type="EnsemblPlants" id="Pp3c14_2730V3.1"/>
    </source>
</evidence>
<feature type="compositionally biased region" description="Acidic residues" evidence="13">
    <location>
        <begin position="1417"/>
        <end position="1428"/>
    </location>
</feature>
<evidence type="ECO:0000256" key="9">
    <source>
        <dbReference type="ARBA" id="ARBA00023163"/>
    </source>
</evidence>
<dbReference type="GO" id="GO:0003899">
    <property type="term" value="F:DNA-directed RNA polymerase activity"/>
    <property type="evidence" value="ECO:0007669"/>
    <property type="project" value="UniProtKB-EC"/>
</dbReference>
<dbReference type="InterPro" id="IPR045867">
    <property type="entry name" value="DNA-dir_RpoC_beta_prime"/>
</dbReference>
<dbReference type="InterPro" id="IPR000722">
    <property type="entry name" value="RNA_pol_asu"/>
</dbReference>
<dbReference type="EnsemblPlants" id="Pp3c14_2730V3.2">
    <property type="protein sequence ID" value="Pp3c14_2730V3.2"/>
    <property type="gene ID" value="Pp3c14_2730"/>
</dbReference>
<feature type="compositionally biased region" description="Basic and acidic residues" evidence="13">
    <location>
        <begin position="1429"/>
        <end position="1440"/>
    </location>
</feature>
<keyword evidence="4 12" id="KW-0808">Transferase</keyword>
<dbReference type="GO" id="GO:0046872">
    <property type="term" value="F:metal ion binding"/>
    <property type="evidence" value="ECO:0007669"/>
    <property type="project" value="UniProtKB-KW"/>
</dbReference>
<name>A0A2K1JG38_PHYPA</name>
<evidence type="ECO:0000256" key="10">
    <source>
        <dbReference type="ARBA" id="ARBA00023242"/>
    </source>
</evidence>
<dbReference type="Pfam" id="PF04983">
    <property type="entry name" value="RNA_pol_Rpb1_3"/>
    <property type="match status" value="1"/>
</dbReference>
<dbReference type="CDD" id="cd02735">
    <property type="entry name" value="RNAP_I_Rpa1_C"/>
    <property type="match status" value="1"/>
</dbReference>
<dbReference type="FunCoup" id="A0A2K1JG38">
    <property type="interactions" value="4016"/>
</dbReference>
<dbReference type="EC" id="2.7.7.6" evidence="12"/>
<reference evidence="15 17" key="1">
    <citation type="journal article" date="2008" name="Science">
        <title>The Physcomitrella genome reveals evolutionary insights into the conquest of land by plants.</title>
        <authorList>
            <person name="Rensing S."/>
            <person name="Lang D."/>
            <person name="Zimmer A."/>
            <person name="Terry A."/>
            <person name="Salamov A."/>
            <person name="Shapiro H."/>
            <person name="Nishiyama T."/>
            <person name="Perroud P.-F."/>
            <person name="Lindquist E."/>
            <person name="Kamisugi Y."/>
            <person name="Tanahashi T."/>
            <person name="Sakakibara K."/>
            <person name="Fujita T."/>
            <person name="Oishi K."/>
            <person name="Shin-I T."/>
            <person name="Kuroki Y."/>
            <person name="Toyoda A."/>
            <person name="Suzuki Y."/>
            <person name="Hashimoto A."/>
            <person name="Yamaguchi K."/>
            <person name="Sugano A."/>
            <person name="Kohara Y."/>
            <person name="Fujiyama A."/>
            <person name="Anterola A."/>
            <person name="Aoki S."/>
            <person name="Ashton N."/>
            <person name="Barbazuk W.B."/>
            <person name="Barker E."/>
            <person name="Bennetzen J."/>
            <person name="Bezanilla M."/>
            <person name="Blankenship R."/>
            <person name="Cho S.H."/>
            <person name="Dutcher S."/>
            <person name="Estelle M."/>
            <person name="Fawcett J.A."/>
            <person name="Gundlach H."/>
            <person name="Hanada K."/>
            <person name="Heyl A."/>
            <person name="Hicks K.A."/>
            <person name="Hugh J."/>
            <person name="Lohr M."/>
            <person name="Mayer K."/>
            <person name="Melkozernov A."/>
            <person name="Murata T."/>
            <person name="Nelson D."/>
            <person name="Pils B."/>
            <person name="Prigge M."/>
            <person name="Reiss B."/>
            <person name="Renner T."/>
            <person name="Rombauts S."/>
            <person name="Rushton P."/>
            <person name="Sanderfoot A."/>
            <person name="Schween G."/>
            <person name="Shiu S.-H."/>
            <person name="Stueber K."/>
            <person name="Theodoulou F.L."/>
            <person name="Tu H."/>
            <person name="Van de Peer Y."/>
            <person name="Verrier P.J."/>
            <person name="Waters E."/>
            <person name="Wood A."/>
            <person name="Yang L."/>
            <person name="Cove D."/>
            <person name="Cuming A."/>
            <person name="Hasebe M."/>
            <person name="Lucas S."/>
            <person name="Mishler D.B."/>
            <person name="Reski R."/>
            <person name="Grigoriev I."/>
            <person name="Quatrano R.S."/>
            <person name="Boore J.L."/>
        </authorList>
    </citation>
    <scope>NUCLEOTIDE SEQUENCE [LARGE SCALE GENOMIC DNA]</scope>
    <source>
        <strain evidence="16 17">cv. Gransden 2004</strain>
    </source>
</reference>
<dbReference type="Gene3D" id="1.10.132.30">
    <property type="match status" value="1"/>
</dbReference>
<dbReference type="SUPFAM" id="SSF64484">
    <property type="entry name" value="beta and beta-prime subunits of DNA dependent RNA-polymerase"/>
    <property type="match status" value="1"/>
</dbReference>
<keyword evidence="6" id="KW-0479">Metal-binding</keyword>
<feature type="compositionally biased region" description="Basic and acidic residues" evidence="13">
    <location>
        <begin position="1469"/>
        <end position="1488"/>
    </location>
</feature>
<dbReference type="Gene3D" id="2.40.40.20">
    <property type="match status" value="1"/>
</dbReference>
<dbReference type="PaxDb" id="3218-PP1S338_40V6.1"/>
<keyword evidence="8" id="KW-0460">Magnesium</keyword>
<dbReference type="OMA" id="NREDYQQ"/>
<dbReference type="Gene3D" id="6.20.50.80">
    <property type="match status" value="1"/>
</dbReference>
<dbReference type="GO" id="GO:0005736">
    <property type="term" value="C:RNA polymerase I complex"/>
    <property type="evidence" value="ECO:0000318"/>
    <property type="project" value="GO_Central"/>
</dbReference>
<keyword evidence="17" id="KW-1185">Reference proteome</keyword>
<dbReference type="Pfam" id="PF05000">
    <property type="entry name" value="RNA_pol_Rpb1_4"/>
    <property type="match status" value="1"/>
</dbReference>
<evidence type="ECO:0000256" key="7">
    <source>
        <dbReference type="ARBA" id="ARBA00022833"/>
    </source>
</evidence>
<evidence type="ECO:0000256" key="8">
    <source>
        <dbReference type="ARBA" id="ARBA00022842"/>
    </source>
</evidence>
<reference evidence="16" key="3">
    <citation type="submission" date="2020-12" db="UniProtKB">
        <authorList>
            <consortium name="EnsemblPlants"/>
        </authorList>
    </citation>
    <scope>IDENTIFICATION</scope>
</reference>
<dbReference type="InterPro" id="IPR038120">
    <property type="entry name" value="Rpb1_funnel_sf"/>
</dbReference>
<dbReference type="Gene3D" id="1.10.150.390">
    <property type="match status" value="1"/>
</dbReference>
<comment type="subcellular location">
    <subcellularLocation>
        <location evidence="1">Nucleus</location>
    </subcellularLocation>
</comment>
<dbReference type="STRING" id="3218.A0A2K1JG38"/>
<dbReference type="InterPro" id="IPR015699">
    <property type="entry name" value="DNA-dir_RNA_pol1_lsu_N"/>
</dbReference>
<evidence type="ECO:0000256" key="1">
    <source>
        <dbReference type="ARBA" id="ARBA00004123"/>
    </source>
</evidence>
<keyword evidence="10" id="KW-0539">Nucleus</keyword>
<dbReference type="SMART" id="SM00663">
    <property type="entry name" value="RPOLA_N"/>
    <property type="match status" value="1"/>
</dbReference>
<dbReference type="KEGG" id="ppp:112291376"/>
<keyword evidence="5 12" id="KW-0548">Nucleotidyltransferase</keyword>
<dbReference type="RefSeq" id="XP_024394449.1">
    <property type="nucleotide sequence ID" value="XM_024538681.2"/>
</dbReference>
<evidence type="ECO:0000259" key="14">
    <source>
        <dbReference type="SMART" id="SM00663"/>
    </source>
</evidence>
<dbReference type="Gramene" id="Pp3c14_2730V3.2">
    <property type="protein sequence ID" value="Pp3c14_2730V3.2"/>
    <property type="gene ID" value="Pp3c14_2730"/>
</dbReference>
<dbReference type="Pfam" id="PF04998">
    <property type="entry name" value="RNA_pol_Rpb1_5"/>
    <property type="match status" value="1"/>
</dbReference>
<evidence type="ECO:0000256" key="3">
    <source>
        <dbReference type="ARBA" id="ARBA00022478"/>
    </source>
</evidence>
<dbReference type="Proteomes" id="UP000006727">
    <property type="component" value="Chromosome 14"/>
</dbReference>
<keyword evidence="7" id="KW-0862">Zinc</keyword>
<feature type="domain" description="RNA polymerase N-terminal" evidence="14">
    <location>
        <begin position="358"/>
        <end position="686"/>
    </location>
</feature>
<gene>
    <name evidence="16" type="primary">LOC112291376</name>
    <name evidence="15" type="ORF">PHYPA_017912</name>
</gene>
<dbReference type="Pfam" id="PF00623">
    <property type="entry name" value="RNA_pol_Rpb1_2"/>
    <property type="match status" value="1"/>
</dbReference>
<dbReference type="InterPro" id="IPR044893">
    <property type="entry name" value="RNA_pol_Rpb1_clamp_domain"/>
</dbReference>
<sequence>MSRLQGRPEVITNYVEAVGFSFYTDAEKHAISVKQISSPVLFDNLKNPVVGGLYDPALGPLNQTSTCTTCRQPQLHCTGHFGHIDLILPVYNPLVFKELVKILKWICPFCHHFKMHEQRVALFATKLELIAEGRMIDAARLQLPKSDDEEGVGMNLSDEDVETIANDILTTKSGNPRTQWTSTQLAAARTVISRFKDDMPKTKCENCLAHVPVIKQSGVGKIFQEPLSSSHRSNNIMRGIRNTVTLRSLRKKSNSDDEMEDVEESINAMDMELDTDAMESMGSAKKGKGCKVLNPKSSGFKAEDHESWSKKRFLTTSEVREHITLTWQTEKRICALVWGLGEIGGRMGLDKSAKSDASMFFLQTLLVTPNKFRPPNIMNGDVLEHPQNIFYGRIIRANIAVTEASRGKKGEDGSKLKVDVGQATRLWLALQNDVCALLDSTTATGLGKDQQGGVRQLLEKKEGLFRMNMMGKRVNYACRSVISPDPYIAVNEIGIPPYFATRLTYPERVTPWNVHQMREAVENGPQVHPGATHVEDEEGRIIGLDKLPKHKRTALAKTLLSTPGMAVRGTNVDGGRSVGKTVYRHLRDGDVLLVNRQPTLHKPGVMAHKARVLKGEKTLRLHYANCSTYNADFDGDEMNVHFPQEELGRAEAYEIVNADQQYVVPTSGDPIRGLIQDHIVSATLLTKRDTFLSKEDYHQLVYSACVSMNAANFKRKNKNVALSLIDRDLPIIPLPPAVMKPYPLWTGKQVLTTVFNHITHGFPSFTLKAPIKVSGDYWGKTSGELELIVRDNELVCGVIDKAQFGKFGIVHTFQELYGPEMAGRLLSVFSRLFTAYLQMHGFTCGFGDLLLVPKSEKSRRNKLKETDDLGNKINARFVGVDEEGELNMEEIRDEVEKRIQSKGDAASARLDMLMTSALNRITSDINNTIFPKGLMKPFPANCLSLMTITGAKGGLVNFTQISSLLGQQELEGKRVPRMSSGKTLPCFPPWDPSARAGGFIGDRFLTGLRPQEYYFHCMAGRDGLVDTAVKTSRSGYLQRCLMKNLESLKVHYDYTVRDSDGSIVQFRYGEDGIDVTKTSHLLKFELLATNQDLVSLRLGKDPNERPKRNKKDKVVENKADFEGMNNQAETLEAVSMAFEAKVDGFIANATISKAERKRLHLRSRKDRENFRYLMSLKYASSLAQPGEPVGCLAAQSVGEPSTQMTLNTFHFAGRGEMNVTLGIPRLREILMTASADISTPIMTCPLLIGKTREDAERLAMKLRKLRLIDLLENVEVGEVPFAVQNGQPSKIFKIRLKVYPPHRYPPHLDLESDEIEDVIRDQFIPRLVKEMKKYFQSRSGTRKENIIHVVQPSQLGEGSGAEAFDNGPDDGEEPKGRKKGKDVEAGEMQEDEDEEEGGEEEGADAEKRRGQDNDERGYDDDVDDDEMEIAEKTKEKDLKEQAVLGDEDDEQEVVENMDRDNLYDDEADRGDTDVVPRTPDVKKRDSASKIRSTSKSQGPQKEVDGADSLTINGNVFEMKFTVKLSTPHIILAEVVEKVASQVSVRAVAGIEKCAVIDYKGDSSNPALQTDGVNFEGIWTLSDDLDLNRLTTNNVASMLKVYGVEACRATILSEVQAVFGSYGISVNPRHLALIADFMTFQGGYRACNRLGINSSPSPFLKMSFETATVFLMDATLQKHSDYLESPSARIVMGRIVEMGTGSFDLLQNIDGMIAPQA</sequence>
<reference evidence="15 17" key="2">
    <citation type="journal article" date="2018" name="Plant J.">
        <title>The Physcomitrella patens chromosome-scale assembly reveals moss genome structure and evolution.</title>
        <authorList>
            <person name="Lang D."/>
            <person name="Ullrich K.K."/>
            <person name="Murat F."/>
            <person name="Fuchs J."/>
            <person name="Jenkins J."/>
            <person name="Haas F.B."/>
            <person name="Piednoel M."/>
            <person name="Gundlach H."/>
            <person name="Van Bel M."/>
            <person name="Meyberg R."/>
            <person name="Vives C."/>
            <person name="Morata J."/>
            <person name="Symeonidi A."/>
            <person name="Hiss M."/>
            <person name="Muchero W."/>
            <person name="Kamisugi Y."/>
            <person name="Saleh O."/>
            <person name="Blanc G."/>
            <person name="Decker E.L."/>
            <person name="van Gessel N."/>
            <person name="Grimwood J."/>
            <person name="Hayes R.D."/>
            <person name="Graham S.W."/>
            <person name="Gunter L.E."/>
            <person name="McDaniel S.F."/>
            <person name="Hoernstein S.N.W."/>
            <person name="Larsson A."/>
            <person name="Li F.W."/>
            <person name="Perroud P.F."/>
            <person name="Phillips J."/>
            <person name="Ranjan P."/>
            <person name="Rokshar D.S."/>
            <person name="Rothfels C.J."/>
            <person name="Schneider L."/>
            <person name="Shu S."/>
            <person name="Stevenson D.W."/>
            <person name="Thummler F."/>
            <person name="Tillich M."/>
            <person name="Villarreal Aguilar J.C."/>
            <person name="Widiez T."/>
            <person name="Wong G.K."/>
            <person name="Wymore A."/>
            <person name="Zhang Y."/>
            <person name="Zimmer A.D."/>
            <person name="Quatrano R.S."/>
            <person name="Mayer K.F.X."/>
            <person name="Goodstein D."/>
            <person name="Casacuberta J.M."/>
            <person name="Vandepoele K."/>
            <person name="Reski R."/>
            <person name="Cuming A.C."/>
            <person name="Tuskan G.A."/>
            <person name="Maumus F."/>
            <person name="Salse J."/>
            <person name="Schmutz J."/>
            <person name="Rensing S.A."/>
        </authorList>
    </citation>
    <scope>NUCLEOTIDE SEQUENCE [LARGE SCALE GENOMIC DNA]</scope>
    <source>
        <strain evidence="16 17">cv. Gransden 2004</strain>
    </source>
</reference>
<dbReference type="PANTHER" id="PTHR19376:SF11">
    <property type="entry name" value="DNA-DIRECTED RNA POLYMERASE I SUBUNIT RPA1"/>
    <property type="match status" value="1"/>
</dbReference>
<evidence type="ECO:0000256" key="11">
    <source>
        <dbReference type="ARBA" id="ARBA00048552"/>
    </source>
</evidence>
<dbReference type="Pfam" id="PF04997">
    <property type="entry name" value="RNA_pol_Rpb1_1"/>
    <property type="match status" value="1"/>
</dbReference>
<feature type="compositionally biased region" description="Basic and acidic residues" evidence="13">
    <location>
        <begin position="1404"/>
        <end position="1416"/>
    </location>
</feature>
<dbReference type="InterPro" id="IPR007083">
    <property type="entry name" value="RNA_pol_Rpb1_4"/>
</dbReference>
<evidence type="ECO:0000256" key="13">
    <source>
        <dbReference type="SAM" id="MobiDB-lite"/>
    </source>
</evidence>
<dbReference type="Gene3D" id="3.30.70.2850">
    <property type="match status" value="1"/>
</dbReference>
<evidence type="ECO:0000256" key="4">
    <source>
        <dbReference type="ARBA" id="ARBA00022679"/>
    </source>
</evidence>
<dbReference type="GeneID" id="112291376"/>
<dbReference type="FunFam" id="1.10.274.100:FF:000015">
    <property type="entry name" value="DNA-directed RNA polymerase subunit"/>
    <property type="match status" value="1"/>
</dbReference>
<dbReference type="GO" id="GO:0042790">
    <property type="term" value="P:nucleolar large rRNA transcription by RNA polymerase I"/>
    <property type="evidence" value="ECO:0000318"/>
    <property type="project" value="GO_Central"/>
</dbReference>
<dbReference type="Gene3D" id="3.30.1490.180">
    <property type="entry name" value="RNA polymerase ii"/>
    <property type="match status" value="1"/>
</dbReference>
<dbReference type="FunFam" id="4.10.860.120:FF:000006">
    <property type="entry name" value="DNA-directed RNA polymerase subunit"/>
    <property type="match status" value="1"/>
</dbReference>
<dbReference type="InterPro" id="IPR042102">
    <property type="entry name" value="RNA_pol_Rpb1_3_sf"/>
</dbReference>
<comment type="function">
    <text evidence="12">DNA-dependent RNA polymerase catalyzes the transcription of DNA into RNA using the four ribonucleoside triphosphates as substrates.</text>
</comment>
<dbReference type="EMBL" id="ABEU02000014">
    <property type="protein sequence ID" value="PNR40510.1"/>
    <property type="molecule type" value="Genomic_DNA"/>
</dbReference>
<evidence type="ECO:0000313" key="17">
    <source>
        <dbReference type="Proteomes" id="UP000006727"/>
    </source>
</evidence>
<keyword evidence="3 12" id="KW-0240">DNA-directed RNA polymerase</keyword>
<feature type="compositionally biased region" description="Acidic residues" evidence="13">
    <location>
        <begin position="1445"/>
        <end position="1455"/>
    </location>
</feature>
<proteinExistence type="inferred from homology"/>
<dbReference type="CDD" id="cd01435">
    <property type="entry name" value="RNAP_I_RPA1_N"/>
    <property type="match status" value="1"/>
</dbReference>
<dbReference type="OrthoDB" id="270392at2759"/>